<reference evidence="1" key="1">
    <citation type="submission" date="2018-02" db="EMBL/GenBank/DDBJ databases">
        <title>Rhizophora mucronata_Transcriptome.</title>
        <authorList>
            <person name="Meera S.P."/>
            <person name="Sreeshan A."/>
            <person name="Augustine A."/>
        </authorList>
    </citation>
    <scope>NUCLEOTIDE SEQUENCE</scope>
    <source>
        <tissue evidence="1">Leaf</tissue>
    </source>
</reference>
<protein>
    <submittedName>
        <fullName evidence="1">Uncharacterized protein</fullName>
    </submittedName>
</protein>
<organism evidence="1">
    <name type="scientific">Rhizophora mucronata</name>
    <name type="common">Asiatic mangrove</name>
    <dbReference type="NCBI Taxonomy" id="61149"/>
    <lineage>
        <taxon>Eukaryota</taxon>
        <taxon>Viridiplantae</taxon>
        <taxon>Streptophyta</taxon>
        <taxon>Embryophyta</taxon>
        <taxon>Tracheophyta</taxon>
        <taxon>Spermatophyta</taxon>
        <taxon>Magnoliopsida</taxon>
        <taxon>eudicotyledons</taxon>
        <taxon>Gunneridae</taxon>
        <taxon>Pentapetalae</taxon>
        <taxon>rosids</taxon>
        <taxon>fabids</taxon>
        <taxon>Malpighiales</taxon>
        <taxon>Rhizophoraceae</taxon>
        <taxon>Rhizophora</taxon>
    </lineage>
</organism>
<accession>A0A2P2PQ33</accession>
<dbReference type="AlphaFoldDB" id="A0A2P2PQ33"/>
<sequence length="38" mass="4608">MQFFLVFFFPSFFFFPEHVLLTKIVSGLVRRMDCSHHV</sequence>
<evidence type="ECO:0000313" key="1">
    <source>
        <dbReference type="EMBL" id="MBX56847.1"/>
    </source>
</evidence>
<dbReference type="EMBL" id="GGEC01076363">
    <property type="protein sequence ID" value="MBX56847.1"/>
    <property type="molecule type" value="Transcribed_RNA"/>
</dbReference>
<name>A0A2P2PQ33_RHIMU</name>
<proteinExistence type="predicted"/>